<evidence type="ECO:0000313" key="1">
    <source>
        <dbReference type="EMBL" id="MDH6214677.1"/>
    </source>
</evidence>
<dbReference type="Proteomes" id="UP001160499">
    <property type="component" value="Unassembled WGS sequence"/>
</dbReference>
<comment type="caution">
    <text evidence="1">The sequence shown here is derived from an EMBL/GenBank/DDBJ whole genome shotgun (WGS) entry which is preliminary data.</text>
</comment>
<sequence>MLADDCAPSHAEALAQSLRYAHGYADELRLMLADGNADPEGAARLVQAIRNMLCSAEDELDPLDDVQEEIDAVAAIHGLSDTELFSAITDTPTSEIS</sequence>
<organism evidence="1 2">
    <name type="scientific">Streptomyces pseudovenezuelae</name>
    <dbReference type="NCBI Taxonomy" id="67350"/>
    <lineage>
        <taxon>Bacteria</taxon>
        <taxon>Bacillati</taxon>
        <taxon>Actinomycetota</taxon>
        <taxon>Actinomycetes</taxon>
        <taxon>Kitasatosporales</taxon>
        <taxon>Streptomycetaceae</taxon>
        <taxon>Streptomyces</taxon>
        <taxon>Streptomyces aurantiacus group</taxon>
    </lineage>
</organism>
<proteinExistence type="predicted"/>
<dbReference type="EMBL" id="JARXVH010000003">
    <property type="protein sequence ID" value="MDH6214677.1"/>
    <property type="molecule type" value="Genomic_DNA"/>
</dbReference>
<dbReference type="RefSeq" id="WP_280875719.1">
    <property type="nucleotide sequence ID" value="NZ_JARXVH010000003.1"/>
</dbReference>
<gene>
    <name evidence="1" type="ORF">M2283_001960</name>
</gene>
<accession>A0ABT6LEF9</accession>
<keyword evidence="2" id="KW-1185">Reference proteome</keyword>
<reference evidence="1 2" key="1">
    <citation type="submission" date="2023-04" db="EMBL/GenBank/DDBJ databases">
        <title>Forest soil microbial communities from Buena Vista Peninsula, Colon Province, Panama.</title>
        <authorList>
            <person name="Bouskill N."/>
        </authorList>
    </citation>
    <scope>NUCLEOTIDE SEQUENCE [LARGE SCALE GENOMIC DNA]</scope>
    <source>
        <strain evidence="1 2">GGS1</strain>
    </source>
</reference>
<evidence type="ECO:0000313" key="2">
    <source>
        <dbReference type="Proteomes" id="UP001160499"/>
    </source>
</evidence>
<name>A0ABT6LEF9_9ACTN</name>
<protein>
    <submittedName>
        <fullName evidence="1">Uncharacterized protein</fullName>
    </submittedName>
</protein>